<feature type="region of interest" description="Disordered" evidence="1">
    <location>
        <begin position="224"/>
        <end position="245"/>
    </location>
</feature>
<feature type="compositionally biased region" description="Basic and acidic residues" evidence="1">
    <location>
        <begin position="19"/>
        <end position="31"/>
    </location>
</feature>
<name>A0A0R3LPM3_9BRAD</name>
<gene>
    <name evidence="2" type="ORF">CQ12_00265</name>
</gene>
<evidence type="ECO:0000313" key="3">
    <source>
        <dbReference type="Proteomes" id="UP000050863"/>
    </source>
</evidence>
<dbReference type="RefSeq" id="WP_057836283.1">
    <property type="nucleotide sequence ID" value="NZ_LLXZ01000102.1"/>
</dbReference>
<feature type="region of interest" description="Disordered" evidence="1">
    <location>
        <begin position="1"/>
        <end position="36"/>
    </location>
</feature>
<reference evidence="2 3" key="1">
    <citation type="submission" date="2014-03" db="EMBL/GenBank/DDBJ databases">
        <title>Bradyrhizobium valentinum sp. nov., isolated from effective nodules of Lupinus mariae-josephae, a lupine endemic of basic-lime soils in Eastern Spain.</title>
        <authorList>
            <person name="Duran D."/>
            <person name="Rey L."/>
            <person name="Navarro A."/>
            <person name="Busquets A."/>
            <person name="Imperial J."/>
            <person name="Ruiz-Argueso T."/>
        </authorList>
    </citation>
    <scope>NUCLEOTIDE SEQUENCE [LARGE SCALE GENOMIC DNA]</scope>
    <source>
        <strain evidence="2 3">PAC68</strain>
    </source>
</reference>
<dbReference type="InterPro" id="IPR021735">
    <property type="entry name" value="DUF3306"/>
</dbReference>
<organism evidence="2 3">
    <name type="scientific">Bradyrhizobium jicamae</name>
    <dbReference type="NCBI Taxonomy" id="280332"/>
    <lineage>
        <taxon>Bacteria</taxon>
        <taxon>Pseudomonadati</taxon>
        <taxon>Pseudomonadota</taxon>
        <taxon>Alphaproteobacteria</taxon>
        <taxon>Hyphomicrobiales</taxon>
        <taxon>Nitrobacteraceae</taxon>
        <taxon>Bradyrhizobium</taxon>
    </lineage>
</organism>
<dbReference type="EMBL" id="LLXZ01000102">
    <property type="protein sequence ID" value="KRR07267.1"/>
    <property type="molecule type" value="Genomic_DNA"/>
</dbReference>
<protein>
    <submittedName>
        <fullName evidence="2">Uncharacterized protein</fullName>
    </submittedName>
</protein>
<proteinExistence type="predicted"/>
<dbReference type="STRING" id="280332.CQ12_00265"/>
<dbReference type="OrthoDB" id="8100830at2"/>
<comment type="caution">
    <text evidence="2">The sequence shown here is derived from an EMBL/GenBank/DDBJ whole genome shotgun (WGS) entry which is preliminary data.</text>
</comment>
<feature type="compositionally biased region" description="Basic and acidic residues" evidence="1">
    <location>
        <begin position="224"/>
        <end position="239"/>
    </location>
</feature>
<dbReference type="AlphaFoldDB" id="A0A0R3LPM3"/>
<dbReference type="Pfam" id="PF11748">
    <property type="entry name" value="DUF3306"/>
    <property type="match status" value="1"/>
</dbReference>
<evidence type="ECO:0000256" key="1">
    <source>
        <dbReference type="SAM" id="MobiDB-lite"/>
    </source>
</evidence>
<sequence length="355" mass="38242">MPLLRPLRRPGSDRRRRLKLESDPAQPRDRASIGAFDPASLPSIETIAAETDIRAFLDERVPSELTRLALRRAWASDPAIRDFIGIAENQWDFNDPNAIPGFGPLRASDNLLSLLVQQALGNADRLAETMAAFPASRAQAQSSVLDREATNLDRSAGRTLDVASETRPNPGRLAVGSDAKGGWVDAPAQASRRAAVALLIHMVVRRTGVRMAVPCRGSRFDLRQRPAEPQAETRTKRMQEPTSPLLPESAVDEIDCTRAREYALLGTLPSHSPDARLIGQLALLMGDATLGRAHALLGKAPAARASKALRGSISICLSGSDSAGCCRMRPIIWPTRCTAVRSPASVTPFGGLCVD</sequence>
<keyword evidence="3" id="KW-1185">Reference proteome</keyword>
<accession>A0A0R3LPM3</accession>
<dbReference type="Proteomes" id="UP000050863">
    <property type="component" value="Unassembled WGS sequence"/>
</dbReference>
<evidence type="ECO:0000313" key="2">
    <source>
        <dbReference type="EMBL" id="KRR07267.1"/>
    </source>
</evidence>